<reference evidence="2 3" key="1">
    <citation type="submission" date="2024-04" db="EMBL/GenBank/DDBJ databases">
        <title>Novel species of the genus Ideonella isolated from streams.</title>
        <authorList>
            <person name="Lu H."/>
        </authorList>
    </citation>
    <scope>NUCLEOTIDE SEQUENCE [LARGE SCALE GENOMIC DNA]</scope>
    <source>
        <strain evidence="2 3">LYT19W</strain>
    </source>
</reference>
<protein>
    <submittedName>
        <fullName evidence="2">Iron uptake protein</fullName>
    </submittedName>
</protein>
<sequence>MTRNARIATPFPQLDIGLRIVCATLGGWAFSWGLVACGTAALAGLGLSFHDAEAVMQMLGLLSLLGVLLWSIAGASVLRIVGGLAIGATLLNLGAWLLQRALLA</sequence>
<feature type="transmembrane region" description="Helical" evidence="1">
    <location>
        <begin position="20"/>
        <end position="42"/>
    </location>
</feature>
<comment type="caution">
    <text evidence="2">The sequence shown here is derived from an EMBL/GenBank/DDBJ whole genome shotgun (WGS) entry which is preliminary data.</text>
</comment>
<evidence type="ECO:0000256" key="1">
    <source>
        <dbReference type="SAM" id="Phobius"/>
    </source>
</evidence>
<keyword evidence="1" id="KW-0812">Transmembrane</keyword>
<keyword evidence="1" id="KW-1133">Transmembrane helix</keyword>
<name>A0ABU9C969_9BURK</name>
<gene>
    <name evidence="2" type="ORF">AACH00_15490</name>
</gene>
<organism evidence="2 3">
    <name type="scientific">Ideonella margarita</name>
    <dbReference type="NCBI Taxonomy" id="2984191"/>
    <lineage>
        <taxon>Bacteria</taxon>
        <taxon>Pseudomonadati</taxon>
        <taxon>Pseudomonadota</taxon>
        <taxon>Betaproteobacteria</taxon>
        <taxon>Burkholderiales</taxon>
        <taxon>Sphaerotilaceae</taxon>
        <taxon>Ideonella</taxon>
    </lineage>
</organism>
<feature type="transmembrane region" description="Helical" evidence="1">
    <location>
        <begin position="54"/>
        <end position="73"/>
    </location>
</feature>
<evidence type="ECO:0000313" key="3">
    <source>
        <dbReference type="Proteomes" id="UP001379945"/>
    </source>
</evidence>
<proteinExistence type="predicted"/>
<keyword evidence="3" id="KW-1185">Reference proteome</keyword>
<evidence type="ECO:0000313" key="2">
    <source>
        <dbReference type="EMBL" id="MEK8047765.1"/>
    </source>
</evidence>
<keyword evidence="1" id="KW-0472">Membrane</keyword>
<feature type="transmembrane region" description="Helical" evidence="1">
    <location>
        <begin position="80"/>
        <end position="98"/>
    </location>
</feature>
<dbReference type="EMBL" id="JBBUTI010000011">
    <property type="protein sequence ID" value="MEK8047765.1"/>
    <property type="molecule type" value="Genomic_DNA"/>
</dbReference>
<dbReference type="Proteomes" id="UP001379945">
    <property type="component" value="Unassembled WGS sequence"/>
</dbReference>
<accession>A0ABU9C969</accession>
<dbReference type="RefSeq" id="WP_341400073.1">
    <property type="nucleotide sequence ID" value="NZ_JBBUTI010000011.1"/>
</dbReference>